<dbReference type="Pfam" id="PF17921">
    <property type="entry name" value="Integrase_H2C2"/>
    <property type="match status" value="1"/>
</dbReference>
<dbReference type="PANTHER" id="PTHR47266">
    <property type="entry name" value="ENDONUCLEASE-RELATED"/>
    <property type="match status" value="1"/>
</dbReference>
<dbReference type="OrthoDB" id="5869299at2759"/>
<organism evidence="2 3">
    <name type="scientific">Haemonchus contortus</name>
    <name type="common">Barber pole worm</name>
    <dbReference type="NCBI Taxonomy" id="6289"/>
    <lineage>
        <taxon>Eukaryota</taxon>
        <taxon>Metazoa</taxon>
        <taxon>Ecdysozoa</taxon>
        <taxon>Nematoda</taxon>
        <taxon>Chromadorea</taxon>
        <taxon>Rhabditida</taxon>
        <taxon>Rhabditina</taxon>
        <taxon>Rhabditomorpha</taxon>
        <taxon>Strongyloidea</taxon>
        <taxon>Trichostrongylidae</taxon>
        <taxon>Haemonchus</taxon>
    </lineage>
</organism>
<protein>
    <submittedName>
        <fullName evidence="3">Integrase catalytic domain-containing protein</fullName>
    </submittedName>
</protein>
<name>A0A7I4XTN0_HAECO</name>
<keyword evidence="2" id="KW-1185">Reference proteome</keyword>
<dbReference type="Gene3D" id="1.10.340.70">
    <property type="match status" value="1"/>
</dbReference>
<dbReference type="InterPro" id="IPR052160">
    <property type="entry name" value="Gypsy_RT_Integrase-like"/>
</dbReference>
<reference evidence="3" key="1">
    <citation type="submission" date="2020-12" db="UniProtKB">
        <authorList>
            <consortium name="WormBaseParasite"/>
        </authorList>
    </citation>
    <scope>IDENTIFICATION</scope>
    <source>
        <strain evidence="3">MHco3</strain>
    </source>
</reference>
<proteinExistence type="predicted"/>
<accession>A0A7I4XTN0</accession>
<dbReference type="SUPFAM" id="SSF53098">
    <property type="entry name" value="Ribonuclease H-like"/>
    <property type="match status" value="1"/>
</dbReference>
<feature type="domain" description="Integrase catalytic" evidence="1">
    <location>
        <begin position="394"/>
        <end position="481"/>
    </location>
</feature>
<dbReference type="PROSITE" id="PS50994">
    <property type="entry name" value="INTEGRASE"/>
    <property type="match status" value="1"/>
</dbReference>
<dbReference type="InterPro" id="IPR012337">
    <property type="entry name" value="RNaseH-like_sf"/>
</dbReference>
<dbReference type="Gene3D" id="3.30.420.10">
    <property type="entry name" value="Ribonuclease H-like superfamily/Ribonuclease H"/>
    <property type="match status" value="1"/>
</dbReference>
<evidence type="ECO:0000313" key="2">
    <source>
        <dbReference type="Proteomes" id="UP000025227"/>
    </source>
</evidence>
<dbReference type="InterPro" id="IPR036397">
    <property type="entry name" value="RNaseH_sf"/>
</dbReference>
<evidence type="ECO:0000313" key="3">
    <source>
        <dbReference type="WBParaSite" id="HCON_00006040-00001"/>
    </source>
</evidence>
<dbReference type="GO" id="GO:0015074">
    <property type="term" value="P:DNA integration"/>
    <property type="evidence" value="ECO:0007669"/>
    <property type="project" value="InterPro"/>
</dbReference>
<dbReference type="Proteomes" id="UP000025227">
    <property type="component" value="Unplaced"/>
</dbReference>
<evidence type="ECO:0000259" key="1">
    <source>
        <dbReference type="PROSITE" id="PS50994"/>
    </source>
</evidence>
<dbReference type="WBParaSite" id="HCON_00006040-00001">
    <property type="protein sequence ID" value="HCON_00006040-00001"/>
    <property type="gene ID" value="HCON_00006040"/>
</dbReference>
<dbReference type="Pfam" id="PF03732">
    <property type="entry name" value="Retrotrans_gag"/>
    <property type="match status" value="1"/>
</dbReference>
<dbReference type="InterPro" id="IPR001584">
    <property type="entry name" value="Integrase_cat-core"/>
</dbReference>
<sequence length="481" mass="54341">MRGTPLTEEQKANFLIRYLDGAAREKVDELPEIQRENYNTLVTHLRSFFESPQQRHLARQALSTCQQGLSESTTAFADRLRNLIRAATTGQDPNAQKERILEEYLARLRGDFLYFVRLDNPTTFEQAVERAQMVEQLLAEAAVDRLMHRATHTDNQQVQALSAQVALAAQPTVVARRLFGRTDIAASYLGSGLIQIHKCMAIPASRWSFLGFNDTCFARPLVDIRLPSSVSHRTYMDVDTAVLEEEANAVPCYSVPYFYIFDGNSGGLAGCVFCFLHNGVFDEEVADERKPALLQLADKCHVRANGCFYYRRSTLAPAGNRHDLVVVPERLKKPLFLAFHESPSAEGHFFWRKALAKISRKYFWPHMADVFALCRACDVCQRKKAAARNPEQLLLPVPVAIFDKIYVDLTGPMHVTERGNRYIMAMIDHFSKYVIAVALPDCTSATVARALMNECILKYGVMSELVSDNASYLKSETDRIR</sequence>
<dbReference type="AlphaFoldDB" id="A0A7I4XTN0"/>
<dbReference type="InterPro" id="IPR041588">
    <property type="entry name" value="Integrase_H2C2"/>
</dbReference>
<dbReference type="InterPro" id="IPR005162">
    <property type="entry name" value="Retrotrans_gag_dom"/>
</dbReference>
<dbReference type="GO" id="GO:0003676">
    <property type="term" value="F:nucleic acid binding"/>
    <property type="evidence" value="ECO:0007669"/>
    <property type="project" value="InterPro"/>
</dbReference>